<evidence type="ECO:0000313" key="1">
    <source>
        <dbReference type="EMBL" id="KAH6754884.1"/>
    </source>
</evidence>
<reference evidence="1 2" key="1">
    <citation type="journal article" date="2021" name="Nat. Commun.">
        <title>Incipient diploidization of the medicinal plant Perilla within 10,000 years.</title>
        <authorList>
            <person name="Zhang Y."/>
            <person name="Shen Q."/>
            <person name="Leng L."/>
            <person name="Zhang D."/>
            <person name="Chen S."/>
            <person name="Shi Y."/>
            <person name="Ning Z."/>
            <person name="Chen S."/>
        </authorList>
    </citation>
    <scope>NUCLEOTIDE SEQUENCE [LARGE SCALE GENOMIC DNA]</scope>
    <source>
        <strain evidence="2">cv. PC099</strain>
    </source>
</reference>
<protein>
    <submittedName>
        <fullName evidence="1">Uncharacterized protein</fullName>
    </submittedName>
</protein>
<organism evidence="1 2">
    <name type="scientific">Perilla frutescens var. hirtella</name>
    <name type="common">Perilla citriodora</name>
    <name type="synonym">Perilla setoyensis</name>
    <dbReference type="NCBI Taxonomy" id="608512"/>
    <lineage>
        <taxon>Eukaryota</taxon>
        <taxon>Viridiplantae</taxon>
        <taxon>Streptophyta</taxon>
        <taxon>Embryophyta</taxon>
        <taxon>Tracheophyta</taxon>
        <taxon>Spermatophyta</taxon>
        <taxon>Magnoliopsida</taxon>
        <taxon>eudicotyledons</taxon>
        <taxon>Gunneridae</taxon>
        <taxon>Pentapetalae</taxon>
        <taxon>asterids</taxon>
        <taxon>lamiids</taxon>
        <taxon>Lamiales</taxon>
        <taxon>Lamiaceae</taxon>
        <taxon>Nepetoideae</taxon>
        <taxon>Elsholtzieae</taxon>
        <taxon>Perilla</taxon>
    </lineage>
</organism>
<proteinExistence type="predicted"/>
<keyword evidence="2" id="KW-1185">Reference proteome</keyword>
<gene>
    <name evidence="1" type="ORF">C2S53_019592</name>
</gene>
<dbReference type="InterPro" id="IPR021109">
    <property type="entry name" value="Peptidase_aspartic_dom_sf"/>
</dbReference>
<accession>A0AAD4NV97</accession>
<dbReference type="SUPFAM" id="SSF50630">
    <property type="entry name" value="Acid proteases"/>
    <property type="match status" value="1"/>
</dbReference>
<comment type="caution">
    <text evidence="1">The sequence shown here is derived from an EMBL/GenBank/DDBJ whole genome shotgun (WGS) entry which is preliminary data.</text>
</comment>
<sequence length="372" mass="42500">MRLIGAIAKHKINIMIDSGSTLSFINEATTKILGCVLENVRPLMVKVANGNRMMSTTRVNHFRWTMQNHNFTYSPKVLATEGYDLILGGDWLKSCTPFKLDYDKMTFIVTVAGTKFKDAYEDGDPQLGALVQEFGDVLEKPNGFSLSMGTSLDFTTTYQPNQMAKLRGHYGYPPSLHSLDPYLHTTYLEVKDLVSQRRKLMQEFKENLMPSQHQMKLYADMERQEREFQRVCIGPKATTSPQLSEVDVHGTFLVQPTKMKDHRVISRSCSDAHHFLVEGGDSDEGEESWESKAYLYRKFPNFDPWGQVSQNGREIVMNCGVWIEEEDVASKDLTFEKQMGVMALSICGQGEKEENVFEKMKLLKRIRKTSTR</sequence>
<dbReference type="Pfam" id="PF08284">
    <property type="entry name" value="RVP_2"/>
    <property type="match status" value="1"/>
</dbReference>
<name>A0AAD4NV97_PERFH</name>
<dbReference type="Gene3D" id="2.40.70.10">
    <property type="entry name" value="Acid Proteases"/>
    <property type="match status" value="1"/>
</dbReference>
<dbReference type="Proteomes" id="UP001190926">
    <property type="component" value="Unassembled WGS sequence"/>
</dbReference>
<dbReference type="CDD" id="cd00303">
    <property type="entry name" value="retropepsin_like"/>
    <property type="match status" value="1"/>
</dbReference>
<evidence type="ECO:0000313" key="2">
    <source>
        <dbReference type="Proteomes" id="UP001190926"/>
    </source>
</evidence>
<dbReference type="EMBL" id="SDAM02029697">
    <property type="protein sequence ID" value="KAH6754884.1"/>
    <property type="molecule type" value="Genomic_DNA"/>
</dbReference>
<dbReference type="AlphaFoldDB" id="A0AAD4NV97"/>